<dbReference type="RefSeq" id="WP_038264060.1">
    <property type="nucleotide sequence ID" value="NZ_CAWLVK010000140.1"/>
</dbReference>
<proteinExistence type="predicted"/>
<reference evidence="1 2" key="1">
    <citation type="submission" date="2013-11" db="EMBL/GenBank/DDBJ databases">
        <title>Draft genome sequence and annotation of the entomopathogenic bacterium, Xenorhabdus cabanillasi strain JM26.</title>
        <authorList>
            <person name="Gualtieri M."/>
            <person name="Ogier J.C."/>
            <person name="Pages S."/>
            <person name="Givaudan A."/>
            <person name="Gaudriault S."/>
        </authorList>
    </citation>
    <scope>NUCLEOTIDE SEQUENCE [LARGE SCALE GENOMIC DNA]</scope>
    <source>
        <strain evidence="1 2">JM26</strain>
    </source>
</reference>
<protein>
    <submittedName>
        <fullName evidence="1">Uncharacterized protein</fullName>
    </submittedName>
</protein>
<dbReference type="AlphaFoldDB" id="W1J5Z7"/>
<dbReference type="OrthoDB" id="6442488at2"/>
<dbReference type="EMBL" id="CBXE010000140">
    <property type="protein sequence ID" value="CDL85463.1"/>
    <property type="molecule type" value="Genomic_DNA"/>
</dbReference>
<sequence length="59" mass="6762">MSIKNIIMNDSLVPLTLPQSYNGIIDESKLDQDELVVIIKRHEEVRVGYQEGVQYSVSR</sequence>
<organism evidence="1 2">
    <name type="scientific">Xenorhabdus cabanillasii JM26</name>
    <dbReference type="NCBI Taxonomy" id="1427517"/>
    <lineage>
        <taxon>Bacteria</taxon>
        <taxon>Pseudomonadati</taxon>
        <taxon>Pseudomonadota</taxon>
        <taxon>Gammaproteobacteria</taxon>
        <taxon>Enterobacterales</taxon>
        <taxon>Morganellaceae</taxon>
        <taxon>Xenorhabdus</taxon>
    </lineage>
</organism>
<accession>W1J5Z7</accession>
<dbReference type="Proteomes" id="UP000019197">
    <property type="component" value="Unassembled WGS sequence"/>
</dbReference>
<evidence type="ECO:0000313" key="2">
    <source>
        <dbReference type="Proteomes" id="UP000019197"/>
    </source>
</evidence>
<evidence type="ECO:0000313" key="1">
    <source>
        <dbReference type="EMBL" id="CDL85463.1"/>
    </source>
</evidence>
<comment type="caution">
    <text evidence="1">The sequence shown here is derived from an EMBL/GenBank/DDBJ whole genome shotgun (WGS) entry which is preliminary data.</text>
</comment>
<gene>
    <name evidence="1" type="ORF">XCR1_2240002</name>
</gene>
<name>W1J5Z7_9GAMM</name>